<comment type="caution">
    <text evidence="2">The sequence shown here is derived from an EMBL/GenBank/DDBJ whole genome shotgun (WGS) entry which is preliminary data.</text>
</comment>
<reference evidence="2 3" key="1">
    <citation type="submission" date="2019-02" db="EMBL/GenBank/DDBJ databases">
        <title>Genome sequencing of the rare red list fungi Hericium alpestre (H. flagellum).</title>
        <authorList>
            <person name="Buettner E."/>
            <person name="Kellner H."/>
        </authorList>
    </citation>
    <scope>NUCLEOTIDE SEQUENCE [LARGE SCALE GENOMIC DNA]</scope>
    <source>
        <strain evidence="2 3">DSM 108284</strain>
    </source>
</reference>
<name>A0A4Y9ZQY6_9AGAM</name>
<gene>
    <name evidence="2" type="ORF">EWM64_g7570</name>
</gene>
<feature type="compositionally biased region" description="Acidic residues" evidence="1">
    <location>
        <begin position="56"/>
        <end position="67"/>
    </location>
</feature>
<keyword evidence="3" id="KW-1185">Reference proteome</keyword>
<dbReference type="Gene3D" id="3.30.420.10">
    <property type="entry name" value="Ribonuclease H-like superfamily/Ribonuclease H"/>
    <property type="match status" value="1"/>
</dbReference>
<dbReference type="PANTHER" id="PTHR35871:SF1">
    <property type="entry name" value="CXC1-LIKE CYSTEINE CLUSTER ASSOCIATED WITH KDZ TRANSPOSASES DOMAIN-CONTAINING PROTEIN"/>
    <property type="match status" value="1"/>
</dbReference>
<proteinExistence type="predicted"/>
<protein>
    <submittedName>
        <fullName evidence="2">Uncharacterized protein</fullName>
    </submittedName>
</protein>
<dbReference type="EMBL" id="SFCI01001205">
    <property type="protein sequence ID" value="TFY76443.1"/>
    <property type="molecule type" value="Genomic_DNA"/>
</dbReference>
<sequence length="740" mass="85283">MLRPSKAKQACVQNLAGKPDLIGEEQNTQPDPEGFSSEEEWPSDSDLPAEHSAALGDDDDDDDDDEWLDYRWEANAEEEDLQTEAELMAFSAVLQKGLTEALSRDAQERLIGKKRRPTRYDGFSKRTEERRLASTRKEAEDDKRQGMLQTSLVDMFRKSKTAPNNDSIEISSDESDFIEELNAEELLGNTVEPPWQISPTLTSADLSVPTPAINQFTYRDCHKLRVAWDELTKHVKSCQLDVLFRACITQMVGMLNLFLDEDSVFSWREASAIIAKTVNRSDATACSIRDWLHQYLHLDKLPLHQYGHFLSSIFDDEDFSQQIQMHLLEVGKKGFIRAQDIVDFIDRSKIQEQLGASGNKKTKISLRTVQRWLKKMEWRYGEKKNGMYIDGHECEDVVAYCNKFVKHYRDYEKRMVLYDVNGDIASKPKGFPVPQGPRFRLYLITHDESTFFQNDRRKKVWSHPDQGPTPQPKGEGDSLMVSDFLCPDFGRLKFGDDEARLFFRAGKNRDGYFTNDDLLLQTLHVIDIFEAWTYGWATALFLFDNVQTHRKRATDALSATKMLKNVKLGWTQHKDGPKMRDGRFADDTPQPLYFPDDHPKMPGWFKGMEVIIRECGLWPEVQKSALEELIESRGHICDFYPKFHCELNFIEQYWGAAKLCYRVSPRTTNIDAMEKIVKDTLDDVSEIMIKRYSNRSARFISGYEQGLLGPQAAWANKKYHGHHTLPADMVAEVRVTVQDI</sequence>
<dbReference type="OrthoDB" id="6511194at2759"/>
<evidence type="ECO:0000313" key="2">
    <source>
        <dbReference type="EMBL" id="TFY76443.1"/>
    </source>
</evidence>
<dbReference type="GO" id="GO:0003676">
    <property type="term" value="F:nucleic acid binding"/>
    <property type="evidence" value="ECO:0007669"/>
    <property type="project" value="InterPro"/>
</dbReference>
<dbReference type="InterPro" id="IPR036397">
    <property type="entry name" value="RNaseH_sf"/>
</dbReference>
<accession>A0A4Y9ZQY6</accession>
<organism evidence="2 3">
    <name type="scientific">Hericium alpestre</name>
    <dbReference type="NCBI Taxonomy" id="135208"/>
    <lineage>
        <taxon>Eukaryota</taxon>
        <taxon>Fungi</taxon>
        <taxon>Dikarya</taxon>
        <taxon>Basidiomycota</taxon>
        <taxon>Agaricomycotina</taxon>
        <taxon>Agaricomycetes</taxon>
        <taxon>Russulales</taxon>
        <taxon>Hericiaceae</taxon>
        <taxon>Hericium</taxon>
    </lineage>
</organism>
<dbReference type="AlphaFoldDB" id="A0A4Y9ZQY6"/>
<feature type="region of interest" description="Disordered" evidence="1">
    <location>
        <begin position="121"/>
        <end position="144"/>
    </location>
</feature>
<dbReference type="Proteomes" id="UP000298061">
    <property type="component" value="Unassembled WGS sequence"/>
</dbReference>
<evidence type="ECO:0000313" key="3">
    <source>
        <dbReference type="Proteomes" id="UP000298061"/>
    </source>
</evidence>
<feature type="region of interest" description="Disordered" evidence="1">
    <location>
        <begin position="1"/>
        <end position="68"/>
    </location>
</feature>
<dbReference type="PANTHER" id="PTHR35871">
    <property type="entry name" value="EXPRESSED PROTEIN"/>
    <property type="match status" value="1"/>
</dbReference>
<evidence type="ECO:0000256" key="1">
    <source>
        <dbReference type="SAM" id="MobiDB-lite"/>
    </source>
</evidence>